<name>D7BG22_ALLS1</name>
<dbReference type="Proteomes" id="UP000001916">
    <property type="component" value="Chromosome"/>
</dbReference>
<dbReference type="AlphaFoldDB" id="D7BG22"/>
<dbReference type="OrthoDB" id="24962at2"/>
<dbReference type="KEGG" id="msv:Mesil_1848"/>
<dbReference type="HOGENOM" id="CLU_1136983_0_0_0"/>
<proteinExistence type="predicted"/>
<dbReference type="eggNOG" id="COG0784">
    <property type="taxonomic scope" value="Bacteria"/>
</dbReference>
<organism evidence="2 3">
    <name type="scientific">Allomeiothermus silvanus (strain ATCC 700542 / DSM 9946 / NBRC 106475 / NCIMB 13440 / VI-R2)</name>
    <name type="common">Thermus silvanus</name>
    <dbReference type="NCBI Taxonomy" id="526227"/>
    <lineage>
        <taxon>Bacteria</taxon>
        <taxon>Thermotogati</taxon>
        <taxon>Deinococcota</taxon>
        <taxon>Deinococci</taxon>
        <taxon>Thermales</taxon>
        <taxon>Thermaceae</taxon>
        <taxon>Allomeiothermus</taxon>
    </lineage>
</organism>
<dbReference type="STRING" id="526227.Mesil_1848"/>
<sequence>MKALVVMPAQHSEPLAEAFAEADFDVRHAASGLYALTLIERDRPHLIVCAEATEDLSGAELLEIIREDPLLRVVKFMLLVQDPTGPHPKADALLRLTSSPKGVVQTACHLLGVPEPATLIEDSSLPEERKSALDESWYNGKVAPGAAFQLLDWLTGMGESGCLEMNFSGGRARVHFLEGKPFHAEFGNQSGVSALREIFFATQNGVGTFSFARKQPPELESIPRTLHEPIQNILLRVVTQLDESLRR</sequence>
<dbReference type="Pfam" id="PF14332">
    <property type="entry name" value="DUF4388"/>
    <property type="match status" value="1"/>
</dbReference>
<evidence type="ECO:0000313" key="2">
    <source>
        <dbReference type="EMBL" id="ADH63725.1"/>
    </source>
</evidence>
<dbReference type="Gene3D" id="3.40.50.2300">
    <property type="match status" value="1"/>
</dbReference>
<gene>
    <name evidence="2" type="ordered locus">Mesil_1848</name>
</gene>
<protein>
    <submittedName>
        <fullName evidence="2">Response regulator receiver protein</fullName>
    </submittedName>
</protein>
<accession>D7BG22</accession>
<dbReference type="SUPFAM" id="SSF52172">
    <property type="entry name" value="CheY-like"/>
    <property type="match status" value="1"/>
</dbReference>
<keyword evidence="3" id="KW-1185">Reference proteome</keyword>
<evidence type="ECO:0000313" key="3">
    <source>
        <dbReference type="Proteomes" id="UP000001916"/>
    </source>
</evidence>
<dbReference type="InterPro" id="IPR011006">
    <property type="entry name" value="CheY-like_superfamily"/>
</dbReference>
<dbReference type="InterPro" id="IPR025497">
    <property type="entry name" value="PatA-like_N"/>
</dbReference>
<dbReference type="EMBL" id="CP002042">
    <property type="protein sequence ID" value="ADH63725.1"/>
    <property type="molecule type" value="Genomic_DNA"/>
</dbReference>
<feature type="domain" description="PatA-like N-terminal" evidence="1">
    <location>
        <begin position="149"/>
        <end position="243"/>
    </location>
</feature>
<dbReference type="RefSeq" id="WP_013158282.1">
    <property type="nucleotide sequence ID" value="NC_014212.1"/>
</dbReference>
<evidence type="ECO:0000259" key="1">
    <source>
        <dbReference type="Pfam" id="PF14332"/>
    </source>
</evidence>
<reference evidence="2 3" key="1">
    <citation type="journal article" date="2010" name="Stand. Genomic Sci.">
        <title>Complete genome sequence of Meiothermus silvanus type strain (VI-R2).</title>
        <authorList>
            <person name="Sikorski J."/>
            <person name="Tindall B.J."/>
            <person name="Lowry S."/>
            <person name="Lucas S."/>
            <person name="Nolan M."/>
            <person name="Copeland A."/>
            <person name="Glavina Del Rio T."/>
            <person name="Tice H."/>
            <person name="Cheng J.F."/>
            <person name="Han C."/>
            <person name="Pitluck S."/>
            <person name="Liolios K."/>
            <person name="Ivanova N."/>
            <person name="Mavromatis K."/>
            <person name="Mikhailova N."/>
            <person name="Pati A."/>
            <person name="Goodwin L."/>
            <person name="Chen A."/>
            <person name="Palaniappan K."/>
            <person name="Land M."/>
            <person name="Hauser L."/>
            <person name="Chang Y.J."/>
            <person name="Jeffries C.D."/>
            <person name="Rohde M."/>
            <person name="Goker M."/>
            <person name="Woyke T."/>
            <person name="Bristow J."/>
            <person name="Eisen J.A."/>
            <person name="Markowitz V."/>
            <person name="Hugenholtz P."/>
            <person name="Kyrpides N.C."/>
            <person name="Klenk H.P."/>
            <person name="Lapidus A."/>
        </authorList>
    </citation>
    <scope>NUCLEOTIDE SEQUENCE [LARGE SCALE GENOMIC DNA]</scope>
    <source>
        <strain evidence="3">ATCC 700542 / DSM 9946 / VI-R2</strain>
    </source>
</reference>